<dbReference type="GO" id="GO:0003735">
    <property type="term" value="F:structural constituent of ribosome"/>
    <property type="evidence" value="ECO:0007669"/>
    <property type="project" value="InterPro"/>
</dbReference>
<dbReference type="InterPro" id="IPR037121">
    <property type="entry name" value="Ribosomal_bL25_C"/>
</dbReference>
<organism evidence="9 10">
    <name type="scientific">Candidatus Komeilibacteria bacterium RIFOXYC1_FULL_37_11</name>
    <dbReference type="NCBI Taxonomy" id="1798555"/>
    <lineage>
        <taxon>Bacteria</taxon>
        <taxon>Candidatus Komeiliibacteriota</taxon>
    </lineage>
</organism>
<dbReference type="NCBIfam" id="TIGR00731">
    <property type="entry name" value="bL25_bact_ctc"/>
    <property type="match status" value="1"/>
</dbReference>
<feature type="compositionally biased region" description="Basic and acidic residues" evidence="6">
    <location>
        <begin position="223"/>
        <end position="232"/>
    </location>
</feature>
<dbReference type="InterPro" id="IPR020057">
    <property type="entry name" value="Ribosomal_bL25_b-dom"/>
</dbReference>
<feature type="domain" description="Large ribosomal subunit protein bL25 beta" evidence="8">
    <location>
        <begin position="101"/>
        <end position="185"/>
    </location>
</feature>
<protein>
    <recommendedName>
        <fullName evidence="5">Large ribosomal subunit protein bL25</fullName>
    </recommendedName>
    <alternativeName>
        <fullName evidence="5">General stress protein CTC</fullName>
    </alternativeName>
</protein>
<evidence type="ECO:0000313" key="9">
    <source>
        <dbReference type="EMBL" id="OGY93752.1"/>
    </source>
</evidence>
<keyword evidence="3 5" id="KW-0689">Ribosomal protein</keyword>
<evidence type="ECO:0000256" key="5">
    <source>
        <dbReference type="HAMAP-Rule" id="MF_01334"/>
    </source>
</evidence>
<keyword evidence="2 5" id="KW-0694">RNA-binding</keyword>
<comment type="subunit">
    <text evidence="5">Part of the 50S ribosomal subunit; part of the 5S rRNA/L5/L18/L25 subcomplex. Contacts the 5S rRNA. Binds to the 5S rRNA independently of L5 and L18.</text>
</comment>
<evidence type="ECO:0000256" key="2">
    <source>
        <dbReference type="ARBA" id="ARBA00022884"/>
    </source>
</evidence>
<reference evidence="9 10" key="1">
    <citation type="journal article" date="2016" name="Nat. Commun.">
        <title>Thousands of microbial genomes shed light on interconnected biogeochemical processes in an aquifer system.</title>
        <authorList>
            <person name="Anantharaman K."/>
            <person name="Brown C.T."/>
            <person name="Hug L.A."/>
            <person name="Sharon I."/>
            <person name="Castelle C.J."/>
            <person name="Probst A.J."/>
            <person name="Thomas B.C."/>
            <person name="Singh A."/>
            <person name="Wilkins M.J."/>
            <person name="Karaoz U."/>
            <person name="Brodie E.L."/>
            <person name="Williams K.H."/>
            <person name="Hubbard S.S."/>
            <person name="Banfield J.F."/>
        </authorList>
    </citation>
    <scope>NUCLEOTIDE SEQUENCE [LARGE SCALE GENOMIC DNA]</scope>
</reference>
<accession>A0A1G2BX93</accession>
<dbReference type="EMBL" id="MHKQ01000018">
    <property type="protein sequence ID" value="OGY93752.1"/>
    <property type="molecule type" value="Genomic_DNA"/>
</dbReference>
<gene>
    <name evidence="5" type="primary">rplY</name>
    <name evidence="5" type="synonym">ctc</name>
    <name evidence="9" type="ORF">A2406_04275</name>
</gene>
<dbReference type="Pfam" id="PF01386">
    <property type="entry name" value="Ribosomal_L25p"/>
    <property type="match status" value="1"/>
</dbReference>
<evidence type="ECO:0000256" key="3">
    <source>
        <dbReference type="ARBA" id="ARBA00022980"/>
    </source>
</evidence>
<evidence type="ECO:0000256" key="4">
    <source>
        <dbReference type="ARBA" id="ARBA00023274"/>
    </source>
</evidence>
<proteinExistence type="inferred from homology"/>
<dbReference type="GO" id="GO:0008097">
    <property type="term" value="F:5S rRNA binding"/>
    <property type="evidence" value="ECO:0007669"/>
    <property type="project" value="InterPro"/>
</dbReference>
<dbReference type="InterPro" id="IPR001021">
    <property type="entry name" value="Ribosomal_bL25_long"/>
</dbReference>
<dbReference type="SUPFAM" id="SSF50715">
    <property type="entry name" value="Ribosomal protein L25-like"/>
    <property type="match status" value="1"/>
</dbReference>
<evidence type="ECO:0000256" key="6">
    <source>
        <dbReference type="SAM" id="MobiDB-lite"/>
    </source>
</evidence>
<dbReference type="HAMAP" id="MF_01334">
    <property type="entry name" value="Ribosomal_bL25_CTC"/>
    <property type="match status" value="1"/>
</dbReference>
<dbReference type="GO" id="GO:0022625">
    <property type="term" value="C:cytosolic large ribosomal subunit"/>
    <property type="evidence" value="ECO:0007669"/>
    <property type="project" value="TreeGrafter"/>
</dbReference>
<feature type="domain" description="Large ribosomal subunit protein bL25 L25" evidence="7">
    <location>
        <begin position="6"/>
        <end position="92"/>
    </location>
</feature>
<dbReference type="Pfam" id="PF14693">
    <property type="entry name" value="Ribosomal_TL5_C"/>
    <property type="match status" value="1"/>
</dbReference>
<feature type="region of interest" description="Disordered" evidence="6">
    <location>
        <begin position="197"/>
        <end position="232"/>
    </location>
</feature>
<dbReference type="Gene3D" id="2.170.120.20">
    <property type="entry name" value="Ribosomal protein L25, beta domain"/>
    <property type="match status" value="1"/>
</dbReference>
<dbReference type="InterPro" id="IPR029751">
    <property type="entry name" value="Ribosomal_L25_dom"/>
</dbReference>
<evidence type="ECO:0000259" key="7">
    <source>
        <dbReference type="Pfam" id="PF01386"/>
    </source>
</evidence>
<dbReference type="InterPro" id="IPR020930">
    <property type="entry name" value="Ribosomal_uL5_bac-type"/>
</dbReference>
<dbReference type="Proteomes" id="UP000177626">
    <property type="component" value="Unassembled WGS sequence"/>
</dbReference>
<dbReference type="PANTHER" id="PTHR33284">
    <property type="entry name" value="RIBOSOMAL PROTEIN L25/GLN-TRNA SYNTHETASE, ANTI-CODON-BINDING DOMAIN-CONTAINING PROTEIN"/>
    <property type="match status" value="1"/>
</dbReference>
<comment type="similarity">
    <text evidence="5">Belongs to the bacterial ribosomal protein bL25 family. CTC subfamily.</text>
</comment>
<keyword evidence="1 5" id="KW-0699">rRNA-binding</keyword>
<dbReference type="InterPro" id="IPR020056">
    <property type="entry name" value="Rbsml_bL25/Gln-tRNA_synth_N"/>
</dbReference>
<dbReference type="GO" id="GO:0006412">
    <property type="term" value="P:translation"/>
    <property type="evidence" value="ECO:0007669"/>
    <property type="project" value="UniProtKB-UniRule"/>
</dbReference>
<dbReference type="AlphaFoldDB" id="A0A1G2BX93"/>
<evidence type="ECO:0000259" key="8">
    <source>
        <dbReference type="Pfam" id="PF14693"/>
    </source>
</evidence>
<dbReference type="PANTHER" id="PTHR33284:SF1">
    <property type="entry name" value="RIBOSOMAL PROTEIN L25_GLN-TRNA SYNTHETASE, ANTI-CODON-BINDING DOMAIN-CONTAINING PROTEIN"/>
    <property type="match status" value="1"/>
</dbReference>
<dbReference type="CDD" id="cd00495">
    <property type="entry name" value="Ribosomal_L25_TL5_CTC"/>
    <property type="match status" value="1"/>
</dbReference>
<keyword evidence="4 5" id="KW-0687">Ribonucleoprotein</keyword>
<comment type="function">
    <text evidence="5">This is one of the proteins that binds to the 5S RNA in the ribosome where it forms part of the central protuberance.</text>
</comment>
<evidence type="ECO:0000313" key="10">
    <source>
        <dbReference type="Proteomes" id="UP000177626"/>
    </source>
</evidence>
<evidence type="ECO:0000256" key="1">
    <source>
        <dbReference type="ARBA" id="ARBA00022730"/>
    </source>
</evidence>
<dbReference type="Gene3D" id="2.40.240.10">
    <property type="entry name" value="Ribosomal Protein L25, Chain P"/>
    <property type="match status" value="1"/>
</dbReference>
<name>A0A1G2BX93_9BACT</name>
<dbReference type="InterPro" id="IPR011035">
    <property type="entry name" value="Ribosomal_bL25/Gln-tRNA_synth"/>
</dbReference>
<sequence>MAEFILEANERKVDKQSQLTEIRDNKRVPGIIYGFSQKPVVIDLDYMALLKVLKGAGTSSVVTVKVSGKSIKTIVRAYQQDPVSDKIIHIDFMAVDAKKPITTKVPLEFIGQSRAVREQGGQLNKKINTVNVRCLPADLPDKIQVDITVFADLGQKLLIRDLKVSDKVTITNDPNDPVVNVTVPKKIILQATTEAAKPEGEVVAGEAKPEGEVVASEGAAKPEAGKKAESKK</sequence>
<comment type="caution">
    <text evidence="9">The sequence shown here is derived from an EMBL/GenBank/DDBJ whole genome shotgun (WGS) entry which is preliminary data.</text>
</comment>